<evidence type="ECO:0000256" key="4">
    <source>
        <dbReference type="ARBA" id="ARBA00013040"/>
    </source>
</evidence>
<keyword evidence="7" id="KW-0378">Hydrolase</keyword>
<feature type="chain" id="PRO_5045434728" description="Multiple inositol polyphosphate phosphatase 1" evidence="14">
    <location>
        <begin position="20"/>
        <end position="448"/>
    </location>
</feature>
<proteinExistence type="inferred from homology"/>
<accession>A0ABP9N8Q2</accession>
<dbReference type="EC" id="3.1.3.80" evidence="3"/>
<evidence type="ECO:0000256" key="10">
    <source>
        <dbReference type="ARBA" id="ARBA00043668"/>
    </source>
</evidence>
<evidence type="ECO:0000256" key="14">
    <source>
        <dbReference type="SAM" id="SignalP"/>
    </source>
</evidence>
<evidence type="ECO:0000256" key="8">
    <source>
        <dbReference type="ARBA" id="ARBA00023136"/>
    </source>
</evidence>
<comment type="similarity">
    <text evidence="2">Belongs to the histidine acid phosphatase family. MINPP1 subfamily.</text>
</comment>
<dbReference type="Gene3D" id="3.40.50.1240">
    <property type="entry name" value="Phosphoglycerate mutase-like"/>
    <property type="match status" value="1"/>
</dbReference>
<evidence type="ECO:0000256" key="7">
    <source>
        <dbReference type="ARBA" id="ARBA00022801"/>
    </source>
</evidence>
<comment type="catalytic activity">
    <reaction evidence="12">
        <text>1D-myo-inositol hexakisphosphate + H2O = 1D-myo-inositol 1,2,4,5,6-pentakisphosphate + phosphate</text>
        <dbReference type="Rhea" id="RHEA:16989"/>
        <dbReference type="ChEBI" id="CHEBI:15377"/>
        <dbReference type="ChEBI" id="CHEBI:43474"/>
        <dbReference type="ChEBI" id="CHEBI:57798"/>
        <dbReference type="ChEBI" id="CHEBI:58130"/>
        <dbReference type="EC" id="3.1.3.62"/>
    </reaction>
    <physiologicalReaction direction="left-to-right" evidence="12">
        <dbReference type="Rhea" id="RHEA:16990"/>
    </physiologicalReaction>
</comment>
<evidence type="ECO:0000256" key="2">
    <source>
        <dbReference type="ARBA" id="ARBA00008422"/>
    </source>
</evidence>
<keyword evidence="16" id="KW-1185">Reference proteome</keyword>
<evidence type="ECO:0000256" key="3">
    <source>
        <dbReference type="ARBA" id="ARBA00012976"/>
    </source>
</evidence>
<dbReference type="Pfam" id="PF00328">
    <property type="entry name" value="His_Phos_2"/>
    <property type="match status" value="1"/>
</dbReference>
<dbReference type="EC" id="3.1.3.62" evidence="4"/>
<gene>
    <name evidence="15" type="ORF">GCM10023211_18120</name>
</gene>
<dbReference type="Proteomes" id="UP001500171">
    <property type="component" value="Unassembled WGS sequence"/>
</dbReference>
<dbReference type="PANTHER" id="PTHR20963:SF8">
    <property type="entry name" value="MULTIPLE INOSITOL POLYPHOSPHATE PHOSPHATASE 1"/>
    <property type="match status" value="1"/>
</dbReference>
<dbReference type="EMBL" id="BAABHY010000005">
    <property type="protein sequence ID" value="GAA5112005.1"/>
    <property type="molecule type" value="Genomic_DNA"/>
</dbReference>
<evidence type="ECO:0000313" key="16">
    <source>
        <dbReference type="Proteomes" id="UP001500171"/>
    </source>
</evidence>
<comment type="catalytic activity">
    <reaction evidence="11">
        <text>1D-myo-inositol 1,2,4,5,6-pentakisphosphate + H2O = 1D-myo-inositol 1,2,5,6-tetrakisphosphate + phosphate</text>
        <dbReference type="Rhea" id="RHEA:77115"/>
        <dbReference type="ChEBI" id="CHEBI:15377"/>
        <dbReference type="ChEBI" id="CHEBI:43474"/>
        <dbReference type="ChEBI" id="CHEBI:57798"/>
        <dbReference type="ChEBI" id="CHEBI:195535"/>
        <dbReference type="EC" id="3.1.3.62"/>
    </reaction>
    <physiologicalReaction direction="left-to-right" evidence="11">
        <dbReference type="Rhea" id="RHEA:77116"/>
    </physiologicalReaction>
</comment>
<dbReference type="InterPro" id="IPR000560">
    <property type="entry name" value="His_Pase_clade-2"/>
</dbReference>
<comment type="catalytic activity">
    <reaction evidence="10">
        <text>1D-myo-inositol 1,2,5,6-tetrakisphosphate + H2O = 1D-myo-inositol 1,2,6-trisphosphate + phosphate</text>
        <dbReference type="Rhea" id="RHEA:77119"/>
        <dbReference type="ChEBI" id="CHEBI:15377"/>
        <dbReference type="ChEBI" id="CHEBI:43474"/>
        <dbReference type="ChEBI" id="CHEBI:195535"/>
        <dbReference type="ChEBI" id="CHEBI:195537"/>
        <dbReference type="EC" id="3.1.3.62"/>
    </reaction>
    <physiologicalReaction direction="left-to-right" evidence="10">
        <dbReference type="Rhea" id="RHEA:77120"/>
    </physiologicalReaction>
</comment>
<evidence type="ECO:0000256" key="12">
    <source>
        <dbReference type="ARBA" id="ARBA00043691"/>
    </source>
</evidence>
<reference evidence="16" key="1">
    <citation type="journal article" date="2019" name="Int. J. Syst. Evol. Microbiol.">
        <title>The Global Catalogue of Microorganisms (GCM) 10K type strain sequencing project: providing services to taxonomists for standard genome sequencing and annotation.</title>
        <authorList>
            <consortium name="The Broad Institute Genomics Platform"/>
            <consortium name="The Broad Institute Genome Sequencing Center for Infectious Disease"/>
            <person name="Wu L."/>
            <person name="Ma J."/>
        </authorList>
    </citation>
    <scope>NUCLEOTIDE SEQUENCE [LARGE SCALE GENOMIC DNA]</scope>
    <source>
        <strain evidence="16">JCM 18050</strain>
    </source>
</reference>
<dbReference type="PANTHER" id="PTHR20963">
    <property type="entry name" value="MULTIPLE INOSITOL POLYPHOSPHATE PHOSPHATASE-RELATED"/>
    <property type="match status" value="1"/>
</dbReference>
<evidence type="ECO:0000256" key="11">
    <source>
        <dbReference type="ARBA" id="ARBA00043671"/>
    </source>
</evidence>
<sequence>MKRLITILLSFALSFNCFAENVASGSKSAYPHDDIPALTSAPQGYTAFYINHIGRHGSRYISKPKNEDITLKILNLANQEQQLTPQGEILRQQVNRIISLNQHNYGQLSELGKQDMQEMGARVLDNNKTVFSGKHIEVLTTTVPRAIASANAFLVSFHSLYPTITIKQQPEDAQTTLRFFEYSPAFENYKESKSLKDLSKLLEKSAQTKLMSQNVVSKIFTPEFIAQLDEGIVGIDKGKIKTHEFTLALFALYQELLSFTPQLLTNNQLDFDAYFNDQQKQWLTTVITVKNYLQIGPAFNANGIQIKIAAPLLLDIIETTDNAITNQNIDANFRFAHAETVSPLATLLELDGTTQITDAIDAYPKYWQAEKIIPMGANIQFIFYKSQQPTQPILVKVLLNEREVHLPIKTNHYPYYEWQAVKQFYTQKLISLGIDLNQPPLAVLKNLN</sequence>
<keyword evidence="8" id="KW-0472">Membrane</keyword>
<evidence type="ECO:0000313" key="15">
    <source>
        <dbReference type="EMBL" id="GAA5112005.1"/>
    </source>
</evidence>
<dbReference type="SUPFAM" id="SSF53254">
    <property type="entry name" value="Phosphoglycerate mutase-like"/>
    <property type="match status" value="1"/>
</dbReference>
<name>A0ABP9N8Q2_9GAMM</name>
<comment type="catalytic activity">
    <reaction evidence="13">
        <text>(2R)-2,3-bisphosphoglycerate + H2O = (2R)-2-phosphoglycerate + phosphate</text>
        <dbReference type="Rhea" id="RHEA:27381"/>
        <dbReference type="ChEBI" id="CHEBI:15377"/>
        <dbReference type="ChEBI" id="CHEBI:43474"/>
        <dbReference type="ChEBI" id="CHEBI:58248"/>
        <dbReference type="ChEBI" id="CHEBI:58289"/>
        <dbReference type="EC" id="3.1.3.80"/>
    </reaction>
    <physiologicalReaction direction="left-to-right" evidence="13">
        <dbReference type="Rhea" id="RHEA:27382"/>
    </physiologicalReaction>
</comment>
<evidence type="ECO:0000256" key="9">
    <source>
        <dbReference type="ARBA" id="ARBA00031642"/>
    </source>
</evidence>
<evidence type="ECO:0000256" key="6">
    <source>
        <dbReference type="ARBA" id="ARBA00022729"/>
    </source>
</evidence>
<protein>
    <recommendedName>
        <fullName evidence="5">Multiple inositol polyphosphate phosphatase 1</fullName>
        <ecNumber evidence="4">3.1.3.62</ecNumber>
        <ecNumber evidence="3">3.1.3.80</ecNumber>
    </recommendedName>
    <alternativeName>
        <fullName evidence="9">2,3-bisphosphoglycerate 3-phosphatase</fullName>
    </alternativeName>
</protein>
<evidence type="ECO:0000256" key="5">
    <source>
        <dbReference type="ARBA" id="ARBA00018097"/>
    </source>
</evidence>
<organism evidence="15 16">
    <name type="scientific">Orbus sasakiae</name>
    <dbReference type="NCBI Taxonomy" id="1078475"/>
    <lineage>
        <taxon>Bacteria</taxon>
        <taxon>Pseudomonadati</taxon>
        <taxon>Pseudomonadota</taxon>
        <taxon>Gammaproteobacteria</taxon>
        <taxon>Orbales</taxon>
        <taxon>Orbaceae</taxon>
        <taxon>Orbus</taxon>
    </lineage>
</organism>
<comment type="caution">
    <text evidence="15">The sequence shown here is derived from an EMBL/GenBank/DDBJ whole genome shotgun (WGS) entry which is preliminary data.</text>
</comment>
<evidence type="ECO:0000256" key="13">
    <source>
        <dbReference type="ARBA" id="ARBA00043832"/>
    </source>
</evidence>
<feature type="signal peptide" evidence="14">
    <location>
        <begin position="1"/>
        <end position="19"/>
    </location>
</feature>
<comment type="subcellular location">
    <subcellularLocation>
        <location evidence="1">Membrane</location>
    </subcellularLocation>
</comment>
<dbReference type="RefSeq" id="WP_345491385.1">
    <property type="nucleotide sequence ID" value="NZ_BAABHY010000005.1"/>
</dbReference>
<evidence type="ECO:0000256" key="1">
    <source>
        <dbReference type="ARBA" id="ARBA00004370"/>
    </source>
</evidence>
<keyword evidence="6 14" id="KW-0732">Signal</keyword>
<dbReference type="InterPro" id="IPR029033">
    <property type="entry name" value="His_PPase_superfam"/>
</dbReference>